<name>A0ABS2AGQ7_9ACTN</name>
<evidence type="ECO:0000313" key="1">
    <source>
        <dbReference type="EMBL" id="MBM2619022.1"/>
    </source>
</evidence>
<accession>A0ABS2AGQ7</accession>
<dbReference type="RefSeq" id="WP_203379037.1">
    <property type="nucleotide sequence ID" value="NZ_JAENHP010000009.1"/>
</dbReference>
<evidence type="ECO:0000313" key="2">
    <source>
        <dbReference type="Proteomes" id="UP000632138"/>
    </source>
</evidence>
<dbReference type="SUPFAM" id="SSF52540">
    <property type="entry name" value="P-loop containing nucleoside triphosphate hydrolases"/>
    <property type="match status" value="1"/>
</dbReference>
<organism evidence="1 2">
    <name type="scientific">Paractinoplanes ovalisporus</name>
    <dbReference type="NCBI Taxonomy" id="2810368"/>
    <lineage>
        <taxon>Bacteria</taxon>
        <taxon>Bacillati</taxon>
        <taxon>Actinomycetota</taxon>
        <taxon>Actinomycetes</taxon>
        <taxon>Micromonosporales</taxon>
        <taxon>Micromonosporaceae</taxon>
        <taxon>Paractinoplanes</taxon>
    </lineage>
</organism>
<gene>
    <name evidence="1" type="ORF">JIG36_26040</name>
</gene>
<dbReference type="Proteomes" id="UP000632138">
    <property type="component" value="Unassembled WGS sequence"/>
</dbReference>
<sequence length="213" mass="23619">MKLGPGEPEADSWQVEPFTTFVRRLTGRVIAVDGRGGSGKTTLAERIGRAHPGSVVVHTDDIAWWHSRFGWADLMVDGVLRPWLAGGDVRYQPPAWPAHGRDGFVEVPASAPLVIVEGVGASRRELTPYLDSVVWVQSDYEEAKARGIRRDMAEKGVDEAGALREWDEWEVEEVPFFLEDRPWQRAGYVVRSIVLDREAVELHLGPVGGAVRG</sequence>
<proteinExistence type="predicted"/>
<protein>
    <recommendedName>
        <fullName evidence="3">Uridine kinase</fullName>
    </recommendedName>
</protein>
<keyword evidence="2" id="KW-1185">Reference proteome</keyword>
<evidence type="ECO:0008006" key="3">
    <source>
        <dbReference type="Google" id="ProtNLM"/>
    </source>
</evidence>
<comment type="caution">
    <text evidence="1">The sequence shown here is derived from an EMBL/GenBank/DDBJ whole genome shotgun (WGS) entry which is preliminary data.</text>
</comment>
<reference evidence="1 2" key="1">
    <citation type="submission" date="2021-01" db="EMBL/GenBank/DDBJ databases">
        <title>Actinoplanes sp. nov. LDG1-06 isolated from lichen.</title>
        <authorList>
            <person name="Saeng-In P."/>
            <person name="Phongsopitanun W."/>
            <person name="Kanchanasin P."/>
            <person name="Yuki M."/>
            <person name="Kudo T."/>
            <person name="Ohkuma M."/>
            <person name="Tanasupawat S."/>
        </authorList>
    </citation>
    <scope>NUCLEOTIDE SEQUENCE [LARGE SCALE GENOMIC DNA]</scope>
    <source>
        <strain evidence="1 2">LDG1-06</strain>
    </source>
</reference>
<dbReference type="InterPro" id="IPR027417">
    <property type="entry name" value="P-loop_NTPase"/>
</dbReference>
<dbReference type="EMBL" id="JAENHP010000009">
    <property type="protein sequence ID" value="MBM2619022.1"/>
    <property type="molecule type" value="Genomic_DNA"/>
</dbReference>
<dbReference type="Gene3D" id="3.40.50.300">
    <property type="entry name" value="P-loop containing nucleotide triphosphate hydrolases"/>
    <property type="match status" value="1"/>
</dbReference>